<comment type="caution">
    <text evidence="1">The sequence shown here is derived from an EMBL/GenBank/DDBJ whole genome shotgun (WGS) entry which is preliminary data.</text>
</comment>
<reference evidence="1 2" key="1">
    <citation type="submission" date="2023-01" db="EMBL/GenBank/DDBJ databases">
        <title>Novel species of the genus Vogesella isolated from rivers.</title>
        <authorList>
            <person name="Lu H."/>
        </authorList>
    </citation>
    <scope>NUCLEOTIDE SEQUENCE [LARGE SCALE GENOMIC DNA]</scope>
    <source>
        <strain evidence="1 2">LYT5W</strain>
    </source>
</reference>
<gene>
    <name evidence="1" type="ORF">PQU96_06285</name>
</gene>
<evidence type="ECO:0000313" key="2">
    <source>
        <dbReference type="Proteomes" id="UP001222030"/>
    </source>
</evidence>
<dbReference type="EMBL" id="JAQQLE010000003">
    <property type="protein sequence ID" value="MDC7713747.1"/>
    <property type="molecule type" value="Genomic_DNA"/>
</dbReference>
<accession>A0ABT5IML0</accession>
<keyword evidence="2" id="KW-1185">Reference proteome</keyword>
<dbReference type="RefSeq" id="WP_272771398.1">
    <property type="nucleotide sequence ID" value="NZ_JAQQLE010000003.1"/>
</dbReference>
<protein>
    <submittedName>
        <fullName evidence="1">Uncharacterized protein</fullName>
    </submittedName>
</protein>
<name>A0ABT5IML0_9NEIS</name>
<sequence length="40" mass="3850">MSLRVVADRQLSAATAIVAVLPFASPAAGGRAAAVVGAGR</sequence>
<evidence type="ECO:0000313" key="1">
    <source>
        <dbReference type="EMBL" id="MDC7713747.1"/>
    </source>
</evidence>
<dbReference type="Proteomes" id="UP001222030">
    <property type="component" value="Unassembled WGS sequence"/>
</dbReference>
<organism evidence="1 2">
    <name type="scientific">Vogesella margarita</name>
    <dbReference type="NCBI Taxonomy" id="2984199"/>
    <lineage>
        <taxon>Bacteria</taxon>
        <taxon>Pseudomonadati</taxon>
        <taxon>Pseudomonadota</taxon>
        <taxon>Betaproteobacteria</taxon>
        <taxon>Neisseriales</taxon>
        <taxon>Chromobacteriaceae</taxon>
        <taxon>Vogesella</taxon>
    </lineage>
</organism>
<proteinExistence type="predicted"/>